<evidence type="ECO:0000256" key="1">
    <source>
        <dbReference type="ARBA" id="ARBA00022448"/>
    </source>
</evidence>
<evidence type="ECO:0000259" key="9">
    <source>
        <dbReference type="PROSITE" id="PS50893"/>
    </source>
</evidence>
<evidence type="ECO:0000256" key="2">
    <source>
        <dbReference type="ARBA" id="ARBA00022475"/>
    </source>
</evidence>
<sequence>MFGTQGISKAFGGAKALTDVSFNVSPGDVHCLAGENGSGKSTLIKIMSGVETPDSGLILLGEERLKALTPREAVAKGVQVIFQDFSLIPNLSVAENISLSTSVLEKRRFSNPKRNREIAAEALDLIGVDIDLDATVQSIPVSSKQLVAIARAMNQGVRLLFMDEATTALTRKEIDHLFGVVQNLKERGVATVFVSHKLDEVQEIAQTITILRNGAVAAEGKMKDFDRRAISMAMTGSDITELRLAPEVPKDSPSVLTVDSLSARGQFKNISFDVKAGEILGITGLLGSGRSEIAEALFGMGQVSSGSVLINGQKIKLTGPQDAVAAGIGYVPQDRLTQGLFLDQSILKNVMASAIKRFVGPFGLVKTGSINVTTTGWISDLKIKTDNPQNVATSLSGGNQQRVVLAKWLAMSPSVLILNGPTVGVDIGSKREILEIIRQKALEGMAVIIVSDDIPEIVQIANRVIVIHHGETAAELEASEISEARLYKELAA</sequence>
<reference evidence="10" key="1">
    <citation type="submission" date="2020-05" db="EMBL/GenBank/DDBJ databases">
        <authorList>
            <person name="Chiriac C."/>
            <person name="Salcher M."/>
            <person name="Ghai R."/>
            <person name="Kavagutti S V."/>
        </authorList>
    </citation>
    <scope>NUCLEOTIDE SEQUENCE</scope>
</reference>
<dbReference type="AlphaFoldDB" id="A0A6J6EU27"/>
<gene>
    <name evidence="10" type="ORF">UFOPK1684_01063</name>
    <name evidence="11" type="ORF">UFOPK2158_00186</name>
</gene>
<dbReference type="InterPro" id="IPR003439">
    <property type="entry name" value="ABC_transporter-like_ATP-bd"/>
</dbReference>
<dbReference type="Gene3D" id="3.40.50.300">
    <property type="entry name" value="P-loop containing nucleotide triphosphate hydrolases"/>
    <property type="match status" value="2"/>
</dbReference>
<dbReference type="PANTHER" id="PTHR43790">
    <property type="entry name" value="CARBOHYDRATE TRANSPORT ATP-BINDING PROTEIN MG119-RELATED"/>
    <property type="match status" value="1"/>
</dbReference>
<dbReference type="PANTHER" id="PTHR43790:SF1">
    <property type="entry name" value="XYLOSE IMPORT ATP-BINDING PROTEIN XYLG"/>
    <property type="match status" value="1"/>
</dbReference>
<organism evidence="10">
    <name type="scientific">freshwater metagenome</name>
    <dbReference type="NCBI Taxonomy" id="449393"/>
    <lineage>
        <taxon>unclassified sequences</taxon>
        <taxon>metagenomes</taxon>
        <taxon>ecological metagenomes</taxon>
    </lineage>
</organism>
<dbReference type="PROSITE" id="PS00211">
    <property type="entry name" value="ABC_TRANSPORTER_1"/>
    <property type="match status" value="1"/>
</dbReference>
<dbReference type="EMBL" id="CAEZVY010000011">
    <property type="protein sequence ID" value="CAB4636061.1"/>
    <property type="molecule type" value="Genomic_DNA"/>
</dbReference>
<evidence type="ECO:0000313" key="11">
    <source>
        <dbReference type="EMBL" id="CAB4636061.1"/>
    </source>
</evidence>
<dbReference type="InterPro" id="IPR017871">
    <property type="entry name" value="ABC_transporter-like_CS"/>
</dbReference>
<dbReference type="SUPFAM" id="SSF52540">
    <property type="entry name" value="P-loop containing nucleoside triphosphate hydrolases"/>
    <property type="match status" value="2"/>
</dbReference>
<feature type="domain" description="ABC transporter" evidence="9">
    <location>
        <begin position="250"/>
        <end position="492"/>
    </location>
</feature>
<dbReference type="CDD" id="cd03216">
    <property type="entry name" value="ABC_Carb_Monos_I"/>
    <property type="match status" value="1"/>
</dbReference>
<keyword evidence="2" id="KW-1003">Cell membrane</keyword>
<name>A0A6J6EU27_9ZZZZ</name>
<dbReference type="PROSITE" id="PS50893">
    <property type="entry name" value="ABC_TRANSPORTER_2"/>
    <property type="match status" value="2"/>
</dbReference>
<evidence type="ECO:0000256" key="5">
    <source>
        <dbReference type="ARBA" id="ARBA00022741"/>
    </source>
</evidence>
<dbReference type="CDD" id="cd03215">
    <property type="entry name" value="ABC_Carb_Monos_II"/>
    <property type="match status" value="1"/>
</dbReference>
<dbReference type="InterPro" id="IPR003593">
    <property type="entry name" value="AAA+_ATPase"/>
</dbReference>
<dbReference type="GO" id="GO:0016887">
    <property type="term" value="F:ATP hydrolysis activity"/>
    <property type="evidence" value="ECO:0007669"/>
    <property type="project" value="InterPro"/>
</dbReference>
<evidence type="ECO:0000256" key="3">
    <source>
        <dbReference type="ARBA" id="ARBA00022597"/>
    </source>
</evidence>
<keyword evidence="4" id="KW-0677">Repeat</keyword>
<proteinExistence type="predicted"/>
<keyword evidence="7" id="KW-1278">Translocase</keyword>
<evidence type="ECO:0000256" key="6">
    <source>
        <dbReference type="ARBA" id="ARBA00022840"/>
    </source>
</evidence>
<dbReference type="Pfam" id="PF00005">
    <property type="entry name" value="ABC_tran"/>
    <property type="match status" value="2"/>
</dbReference>
<dbReference type="InterPro" id="IPR050107">
    <property type="entry name" value="ABC_carbohydrate_import_ATPase"/>
</dbReference>
<dbReference type="EMBL" id="CAEZTM010000052">
    <property type="protein sequence ID" value="CAB4576298.1"/>
    <property type="molecule type" value="Genomic_DNA"/>
</dbReference>
<protein>
    <submittedName>
        <fullName evidence="10">Unannotated protein</fullName>
    </submittedName>
</protein>
<feature type="domain" description="ABC transporter" evidence="9">
    <location>
        <begin position="2"/>
        <end position="238"/>
    </location>
</feature>
<dbReference type="SMART" id="SM00382">
    <property type="entry name" value="AAA"/>
    <property type="match status" value="2"/>
</dbReference>
<keyword evidence="8" id="KW-0472">Membrane</keyword>
<keyword evidence="6" id="KW-0067">ATP-binding</keyword>
<evidence type="ECO:0000256" key="7">
    <source>
        <dbReference type="ARBA" id="ARBA00022967"/>
    </source>
</evidence>
<accession>A0A6J6EU27</accession>
<keyword evidence="1" id="KW-0813">Transport</keyword>
<evidence type="ECO:0000313" key="10">
    <source>
        <dbReference type="EMBL" id="CAB4576298.1"/>
    </source>
</evidence>
<keyword evidence="3" id="KW-0762">Sugar transport</keyword>
<dbReference type="GO" id="GO:0005524">
    <property type="term" value="F:ATP binding"/>
    <property type="evidence" value="ECO:0007669"/>
    <property type="project" value="UniProtKB-KW"/>
</dbReference>
<dbReference type="InterPro" id="IPR027417">
    <property type="entry name" value="P-loop_NTPase"/>
</dbReference>
<keyword evidence="5" id="KW-0547">Nucleotide-binding</keyword>
<evidence type="ECO:0000256" key="4">
    <source>
        <dbReference type="ARBA" id="ARBA00022737"/>
    </source>
</evidence>
<evidence type="ECO:0000256" key="8">
    <source>
        <dbReference type="ARBA" id="ARBA00023136"/>
    </source>
</evidence>